<dbReference type="Proteomes" id="UP001596147">
    <property type="component" value="Unassembled WGS sequence"/>
</dbReference>
<evidence type="ECO:0000256" key="1">
    <source>
        <dbReference type="SAM" id="Phobius"/>
    </source>
</evidence>
<feature type="transmembrane region" description="Helical" evidence="1">
    <location>
        <begin position="79"/>
        <end position="97"/>
    </location>
</feature>
<protein>
    <submittedName>
        <fullName evidence="2">YxlC family protein</fullName>
    </submittedName>
</protein>
<dbReference type="RefSeq" id="WP_382353878.1">
    <property type="nucleotide sequence ID" value="NZ_JBHSMC010000021.1"/>
</dbReference>
<organism evidence="2 3">
    <name type="scientific">Lederbergia graminis</name>
    <dbReference type="NCBI Taxonomy" id="735518"/>
    <lineage>
        <taxon>Bacteria</taxon>
        <taxon>Bacillati</taxon>
        <taxon>Bacillota</taxon>
        <taxon>Bacilli</taxon>
        <taxon>Bacillales</taxon>
        <taxon>Bacillaceae</taxon>
        <taxon>Lederbergia</taxon>
    </lineage>
</organism>
<evidence type="ECO:0000313" key="2">
    <source>
        <dbReference type="EMBL" id="MFC5466210.1"/>
    </source>
</evidence>
<comment type="caution">
    <text evidence="2">The sequence shown here is derived from an EMBL/GenBank/DDBJ whole genome shotgun (WGS) entry which is preliminary data.</text>
</comment>
<keyword evidence="3" id="KW-1185">Reference proteome</keyword>
<evidence type="ECO:0000313" key="3">
    <source>
        <dbReference type="Proteomes" id="UP001596147"/>
    </source>
</evidence>
<reference evidence="3" key="1">
    <citation type="journal article" date="2019" name="Int. J. Syst. Evol. Microbiol.">
        <title>The Global Catalogue of Microorganisms (GCM) 10K type strain sequencing project: providing services to taxonomists for standard genome sequencing and annotation.</title>
        <authorList>
            <consortium name="The Broad Institute Genomics Platform"/>
            <consortium name="The Broad Institute Genome Sequencing Center for Infectious Disease"/>
            <person name="Wu L."/>
            <person name="Ma J."/>
        </authorList>
    </citation>
    <scope>NUCLEOTIDE SEQUENCE [LARGE SCALE GENOMIC DNA]</scope>
    <source>
        <strain evidence="3">CGMCC 1.12237</strain>
    </source>
</reference>
<accession>A0ABW0LLR6</accession>
<sequence length="106" mass="12388">MDDHNKENEIVKVLKEDWESLDMIAGAPKMTKHEVYAQLHVFKQNRKRAFRKELTLFILTAIFILSLFVATLLKSVQTLAYIQVIVAVIAPVIYVFLRKREGKVWE</sequence>
<keyword evidence="1" id="KW-1133">Transmembrane helix</keyword>
<keyword evidence="1" id="KW-0472">Membrane</keyword>
<proteinExistence type="predicted"/>
<keyword evidence="1" id="KW-0812">Transmembrane</keyword>
<dbReference type="InterPro" id="IPR035238">
    <property type="entry name" value="DUF5345"/>
</dbReference>
<feature type="transmembrane region" description="Helical" evidence="1">
    <location>
        <begin position="54"/>
        <end position="73"/>
    </location>
</feature>
<dbReference type="Pfam" id="PF17280">
    <property type="entry name" value="DUF5345"/>
    <property type="match status" value="1"/>
</dbReference>
<dbReference type="EMBL" id="JBHSMC010000021">
    <property type="protein sequence ID" value="MFC5466210.1"/>
    <property type="molecule type" value="Genomic_DNA"/>
</dbReference>
<gene>
    <name evidence="2" type="ORF">ACFPM4_15870</name>
</gene>
<name>A0ABW0LLR6_9BACI</name>